<dbReference type="HOGENOM" id="CLU_2490643_0_0_3"/>
<evidence type="ECO:0000313" key="2">
    <source>
        <dbReference type="EMBL" id="ABW25840.1"/>
    </source>
</evidence>
<keyword evidence="1" id="KW-0472">Membrane</keyword>
<accession>B0CFF3</accession>
<dbReference type="OrthoDB" id="9809197at2"/>
<reference evidence="2 3" key="1">
    <citation type="journal article" date="2008" name="Proc. Natl. Acad. Sci. U.S.A.">
        <title>Niche adaptation and genome expansion in the chlorophyll d-producing cyanobacterium Acaryochloris marina.</title>
        <authorList>
            <person name="Swingley W.D."/>
            <person name="Chen M."/>
            <person name="Cheung P.C."/>
            <person name="Conrad A.L."/>
            <person name="Dejesa L.C."/>
            <person name="Hao J."/>
            <person name="Honchak B.M."/>
            <person name="Karbach L.E."/>
            <person name="Kurdoglu A."/>
            <person name="Lahiri S."/>
            <person name="Mastrian S.D."/>
            <person name="Miyashita H."/>
            <person name="Page L."/>
            <person name="Ramakrishna P."/>
            <person name="Satoh S."/>
            <person name="Sattley W.M."/>
            <person name="Shimada Y."/>
            <person name="Taylor H.L."/>
            <person name="Tomo T."/>
            <person name="Tsuchiya T."/>
            <person name="Wang Z.T."/>
            <person name="Raymond J."/>
            <person name="Mimuro M."/>
            <person name="Blankenship R.E."/>
            <person name="Touchman J.W."/>
        </authorList>
    </citation>
    <scope>NUCLEOTIDE SEQUENCE [LARGE SCALE GENOMIC DNA]</scope>
    <source>
        <strain evidence="3">MBIC 11017</strain>
    </source>
</reference>
<keyword evidence="3" id="KW-1185">Reference proteome</keyword>
<feature type="transmembrane region" description="Helical" evidence="1">
    <location>
        <begin position="6"/>
        <end position="26"/>
    </location>
</feature>
<evidence type="ECO:0000313" key="3">
    <source>
        <dbReference type="Proteomes" id="UP000000268"/>
    </source>
</evidence>
<dbReference type="EMBL" id="CP000828">
    <property type="protein sequence ID" value="ABW25840.1"/>
    <property type="molecule type" value="Genomic_DNA"/>
</dbReference>
<organism evidence="2 3">
    <name type="scientific">Acaryochloris marina (strain MBIC 11017)</name>
    <dbReference type="NCBI Taxonomy" id="329726"/>
    <lineage>
        <taxon>Bacteria</taxon>
        <taxon>Bacillati</taxon>
        <taxon>Cyanobacteriota</taxon>
        <taxon>Cyanophyceae</taxon>
        <taxon>Acaryochloridales</taxon>
        <taxon>Acaryochloridaceae</taxon>
        <taxon>Acaryochloris</taxon>
    </lineage>
</organism>
<keyword evidence="1" id="KW-1133">Transmembrane helix</keyword>
<dbReference type="AlphaFoldDB" id="B0CFF3"/>
<dbReference type="STRING" id="329726.AM1_0796"/>
<sequence length="86" mass="9817">MEITFILVLVVPVVFIIKSVVICKYTERVVIFRGKKPHRADGPGLVLVTPVLERVVRVNINGFSDQLSKISPEELLKRLVEEIKYQ</sequence>
<dbReference type="Proteomes" id="UP000000268">
    <property type="component" value="Chromosome"/>
</dbReference>
<dbReference type="RefSeq" id="WP_012161423.1">
    <property type="nucleotide sequence ID" value="NC_009925.1"/>
</dbReference>
<evidence type="ECO:0000256" key="1">
    <source>
        <dbReference type="SAM" id="Phobius"/>
    </source>
</evidence>
<protein>
    <submittedName>
        <fullName evidence="2">Band 7 family protein, putative</fullName>
    </submittedName>
</protein>
<name>B0CFF3_ACAM1</name>
<dbReference type="KEGG" id="amr:AM1_0796"/>
<gene>
    <name evidence="2" type="ordered locus">AM1_0796</name>
</gene>
<proteinExistence type="predicted"/>
<keyword evidence="1" id="KW-0812">Transmembrane</keyword>